<dbReference type="PANTHER" id="PTHR42812">
    <property type="entry name" value="BETA-XYLOSIDASE"/>
    <property type="match status" value="1"/>
</dbReference>
<dbReference type="Gene3D" id="2.60.120.200">
    <property type="match status" value="1"/>
</dbReference>
<evidence type="ECO:0000256" key="1">
    <source>
        <dbReference type="ARBA" id="ARBA00009865"/>
    </source>
</evidence>
<evidence type="ECO:0000313" key="7">
    <source>
        <dbReference type="EMBL" id="KAH7354455.1"/>
    </source>
</evidence>
<feature type="domain" description="Beta-xylosidase C-terminal Concanavalin A-like" evidence="6">
    <location>
        <begin position="339"/>
        <end position="530"/>
    </location>
</feature>
<evidence type="ECO:0000256" key="4">
    <source>
        <dbReference type="RuleBase" id="RU361187"/>
    </source>
</evidence>
<evidence type="ECO:0000256" key="3">
    <source>
        <dbReference type="ARBA" id="ARBA00023295"/>
    </source>
</evidence>
<dbReference type="SUPFAM" id="SSF49899">
    <property type="entry name" value="Concanavalin A-like lectins/glucanases"/>
    <property type="match status" value="1"/>
</dbReference>
<dbReference type="EMBL" id="JAGPXD010000005">
    <property type="protein sequence ID" value="KAH7354455.1"/>
    <property type="molecule type" value="Genomic_DNA"/>
</dbReference>
<dbReference type="InterPro" id="IPR013320">
    <property type="entry name" value="ConA-like_dom_sf"/>
</dbReference>
<keyword evidence="8" id="KW-1185">Reference proteome</keyword>
<dbReference type="PANTHER" id="PTHR42812:SF15">
    <property type="entry name" value="HYDROLASE, PUTATIVE (AFU_ORTHOLOGUE AFUA_2G00930)-RELATED"/>
    <property type="match status" value="1"/>
</dbReference>
<dbReference type="Pfam" id="PF17851">
    <property type="entry name" value="GH43_C2"/>
    <property type="match status" value="1"/>
</dbReference>
<dbReference type="InterPro" id="IPR023296">
    <property type="entry name" value="Glyco_hydro_beta-prop_sf"/>
</dbReference>
<dbReference type="SUPFAM" id="SSF75005">
    <property type="entry name" value="Arabinanase/levansucrase/invertase"/>
    <property type="match status" value="1"/>
</dbReference>
<keyword evidence="2 4" id="KW-0378">Hydrolase</keyword>
<protein>
    <submittedName>
        <fullName evidence="7">Glycosyl hydrolase</fullName>
    </submittedName>
</protein>
<feature type="signal peptide" evidence="5">
    <location>
        <begin position="1"/>
        <end position="21"/>
    </location>
</feature>
<comment type="similarity">
    <text evidence="1 4">Belongs to the glycosyl hydrolase 43 family.</text>
</comment>
<comment type="caution">
    <text evidence="7">The sequence shown here is derived from an EMBL/GenBank/DDBJ whole genome shotgun (WGS) entry which is preliminary data.</text>
</comment>
<evidence type="ECO:0000256" key="2">
    <source>
        <dbReference type="ARBA" id="ARBA00022801"/>
    </source>
</evidence>
<reference evidence="7" key="1">
    <citation type="journal article" date="2021" name="Nat. Commun.">
        <title>Genetic determinants of endophytism in the Arabidopsis root mycobiome.</title>
        <authorList>
            <person name="Mesny F."/>
            <person name="Miyauchi S."/>
            <person name="Thiergart T."/>
            <person name="Pickel B."/>
            <person name="Atanasova L."/>
            <person name="Karlsson M."/>
            <person name="Huettel B."/>
            <person name="Barry K.W."/>
            <person name="Haridas S."/>
            <person name="Chen C."/>
            <person name="Bauer D."/>
            <person name="Andreopoulos W."/>
            <person name="Pangilinan J."/>
            <person name="LaButti K."/>
            <person name="Riley R."/>
            <person name="Lipzen A."/>
            <person name="Clum A."/>
            <person name="Drula E."/>
            <person name="Henrissat B."/>
            <person name="Kohler A."/>
            <person name="Grigoriev I.V."/>
            <person name="Martin F.M."/>
            <person name="Hacquard S."/>
        </authorList>
    </citation>
    <scope>NUCLEOTIDE SEQUENCE</scope>
    <source>
        <strain evidence="7">MPI-CAGE-AT-0016</strain>
    </source>
</reference>
<keyword evidence="5" id="KW-0732">Signal</keyword>
<dbReference type="Gene3D" id="2.115.10.20">
    <property type="entry name" value="Glycosyl hydrolase domain, family 43"/>
    <property type="match status" value="1"/>
</dbReference>
<dbReference type="Pfam" id="PF04616">
    <property type="entry name" value="Glyco_hydro_43"/>
    <property type="match status" value="1"/>
</dbReference>
<keyword evidence="3 4" id="KW-0326">Glycosidase</keyword>
<dbReference type="InterPro" id="IPR051795">
    <property type="entry name" value="Glycosyl_Hydrlase_43"/>
</dbReference>
<gene>
    <name evidence="7" type="ORF">B0T11DRAFT_312578</name>
</gene>
<accession>A0A8K0X0G0</accession>
<dbReference type="OrthoDB" id="2139957at2759"/>
<sequence>MMKLLSLLSGALLGQAAFAFAGKIQKRCGEEGDTFKNPVIYSDFPDNDIFRGPDGSYYFSASNFHYSPGAPILRSDDLVNWDIIGHSIPRMTFGDGYDLPLDGSAHAYRGGTWASTMRYRESNGLWYWVGCTNFWVSWVFTAPEPTGPWSNRGAVEWNGTCYYDNGLLIDDDDTMYVVFGSNDVRVAQMSEDGLKQVRMQSVLNRDDVGADGLEGNRIYKINGTYYILNDRPGGTTYVWKSNSVWGPYEAKILVQDVTPPLAGGNSPHQGSLIETPNGWYYMSFTWAYPAGRLPVLAPITWGDDGFPVFVKGANGGWGETYPLPFPNATGPAKNWDRTDTFPGTRLHPSWEWNHNPDEASYSVNNGLTLRAASVTEDIYRARNTITHRTHGEFPVGTAEIDFSRMAPGDRAGLATFRDQTAYIGIHRDGDSFVLAAKQGMIINEWDGTTESLGEVKATQPLPAGTTKIWLRAELDTRPRGDRSAVFSYSLDGTTFQTFGPTYTLYGGWAFFIAYRFGIFNYATEALGGSISVESFTAA</sequence>
<dbReference type="GO" id="GO:0005975">
    <property type="term" value="P:carbohydrate metabolic process"/>
    <property type="evidence" value="ECO:0007669"/>
    <property type="project" value="InterPro"/>
</dbReference>
<dbReference type="GO" id="GO:0004553">
    <property type="term" value="F:hydrolase activity, hydrolyzing O-glycosyl compounds"/>
    <property type="evidence" value="ECO:0007669"/>
    <property type="project" value="InterPro"/>
</dbReference>
<feature type="chain" id="PRO_5035481219" evidence="5">
    <location>
        <begin position="22"/>
        <end position="538"/>
    </location>
</feature>
<evidence type="ECO:0000256" key="5">
    <source>
        <dbReference type="SAM" id="SignalP"/>
    </source>
</evidence>
<dbReference type="CDD" id="cd09001">
    <property type="entry name" value="GH43_FsAxh1-like"/>
    <property type="match status" value="1"/>
</dbReference>
<dbReference type="InterPro" id="IPR041542">
    <property type="entry name" value="GH43_C2"/>
</dbReference>
<proteinExistence type="inferred from homology"/>
<dbReference type="Proteomes" id="UP000813385">
    <property type="component" value="Unassembled WGS sequence"/>
</dbReference>
<dbReference type="InterPro" id="IPR006710">
    <property type="entry name" value="Glyco_hydro_43"/>
</dbReference>
<organism evidence="7 8">
    <name type="scientific">Plectosphaerella cucumerina</name>
    <dbReference type="NCBI Taxonomy" id="40658"/>
    <lineage>
        <taxon>Eukaryota</taxon>
        <taxon>Fungi</taxon>
        <taxon>Dikarya</taxon>
        <taxon>Ascomycota</taxon>
        <taxon>Pezizomycotina</taxon>
        <taxon>Sordariomycetes</taxon>
        <taxon>Hypocreomycetidae</taxon>
        <taxon>Glomerellales</taxon>
        <taxon>Plectosphaerellaceae</taxon>
        <taxon>Plectosphaerella</taxon>
    </lineage>
</organism>
<evidence type="ECO:0000259" key="6">
    <source>
        <dbReference type="Pfam" id="PF17851"/>
    </source>
</evidence>
<evidence type="ECO:0000313" key="8">
    <source>
        <dbReference type="Proteomes" id="UP000813385"/>
    </source>
</evidence>
<dbReference type="AlphaFoldDB" id="A0A8K0X0G0"/>
<name>A0A8K0X0G0_9PEZI</name>